<feature type="compositionally biased region" description="Basic and acidic residues" evidence="1">
    <location>
        <begin position="279"/>
        <end position="303"/>
    </location>
</feature>
<feature type="compositionally biased region" description="Polar residues" evidence="1">
    <location>
        <begin position="269"/>
        <end position="278"/>
    </location>
</feature>
<evidence type="ECO:0000256" key="1">
    <source>
        <dbReference type="SAM" id="MobiDB-lite"/>
    </source>
</evidence>
<sequence length="448" mass="50419">MPKQKIGNIPHIRRLQTTLGFQTTGGERLSFVKAYKLFIKDYKTDEGTPGPSLLKWDDVKQRGEIELMAKRFLVLEDRGAKFWPDDESSPTAKPLIWAKDDQLDYNTEAQDDEESLPDISKFILSPNRRNVQSSTEGNQEDSALPRQGAMLTADSLNDAPAPIERAAPVARMMSQDTPTRPEATALVIDTERYTSSGRSCRPVQRENFVETPTFEMEVESRSSSPFSAFGNRPSPELGSRPSPELGSRISPGLGSRLSPELGADVAAASSANSPQHTRAVSEKVTDEQPRPSTEELTPPRDVNDASEAMPPPPLPRATPVATRQLRHKITYSVERTPGNYKLWDHYGTFSRMPMTEFQRILSFHDIVSVRFVIKRRGKSWEDMVAKNDDVAFQDMKVRFKDLIGGDLEEIAHTGEWNNRGDYVPYEIWIIPIYMKSDEGFSRETTIDL</sequence>
<dbReference type="OrthoDB" id="5138733at2759"/>
<feature type="region of interest" description="Disordered" evidence="1">
    <location>
        <begin position="215"/>
        <end position="321"/>
    </location>
</feature>
<dbReference type="Proteomes" id="UP000605986">
    <property type="component" value="Unassembled WGS sequence"/>
</dbReference>
<organism evidence="2 3">
    <name type="scientific">Fusarium austroafricanum</name>
    <dbReference type="NCBI Taxonomy" id="2364996"/>
    <lineage>
        <taxon>Eukaryota</taxon>
        <taxon>Fungi</taxon>
        <taxon>Dikarya</taxon>
        <taxon>Ascomycota</taxon>
        <taxon>Pezizomycotina</taxon>
        <taxon>Sordariomycetes</taxon>
        <taxon>Hypocreomycetidae</taxon>
        <taxon>Hypocreales</taxon>
        <taxon>Nectriaceae</taxon>
        <taxon>Fusarium</taxon>
        <taxon>Fusarium concolor species complex</taxon>
    </lineage>
</organism>
<protein>
    <submittedName>
        <fullName evidence="2">Uncharacterized protein</fullName>
    </submittedName>
</protein>
<name>A0A8H4KCI8_9HYPO</name>
<comment type="caution">
    <text evidence="2">The sequence shown here is derived from an EMBL/GenBank/DDBJ whole genome shotgun (WGS) entry which is preliminary data.</text>
</comment>
<reference evidence="2" key="1">
    <citation type="submission" date="2020-01" db="EMBL/GenBank/DDBJ databases">
        <title>Identification and distribution of gene clusters putatively required for synthesis of sphingolipid metabolism inhibitors in phylogenetically diverse species of the filamentous fungus Fusarium.</title>
        <authorList>
            <person name="Kim H.-S."/>
            <person name="Busman M."/>
            <person name="Brown D.W."/>
            <person name="Divon H."/>
            <person name="Uhlig S."/>
            <person name="Proctor R.H."/>
        </authorList>
    </citation>
    <scope>NUCLEOTIDE SEQUENCE</scope>
    <source>
        <strain evidence="2">NRRL 53441</strain>
    </source>
</reference>
<evidence type="ECO:0000313" key="2">
    <source>
        <dbReference type="EMBL" id="KAF4448765.1"/>
    </source>
</evidence>
<dbReference type="EMBL" id="JAADJG010000317">
    <property type="protein sequence ID" value="KAF4448765.1"/>
    <property type="molecule type" value="Genomic_DNA"/>
</dbReference>
<evidence type="ECO:0000313" key="3">
    <source>
        <dbReference type="Proteomes" id="UP000605986"/>
    </source>
</evidence>
<gene>
    <name evidence="2" type="ORF">F53441_7872</name>
</gene>
<accession>A0A8H4KCI8</accession>
<dbReference type="AlphaFoldDB" id="A0A8H4KCI8"/>
<keyword evidence="3" id="KW-1185">Reference proteome</keyword>
<proteinExistence type="predicted"/>